<feature type="domain" description="AWS" evidence="10">
    <location>
        <begin position="617"/>
        <end position="662"/>
    </location>
</feature>
<organism evidence="11 12">
    <name type="scientific">Ceratodon purpureus</name>
    <name type="common">Fire moss</name>
    <name type="synonym">Dicranum purpureum</name>
    <dbReference type="NCBI Taxonomy" id="3225"/>
    <lineage>
        <taxon>Eukaryota</taxon>
        <taxon>Viridiplantae</taxon>
        <taxon>Streptophyta</taxon>
        <taxon>Embryophyta</taxon>
        <taxon>Bryophyta</taxon>
        <taxon>Bryophytina</taxon>
        <taxon>Bryopsida</taxon>
        <taxon>Dicranidae</taxon>
        <taxon>Pseudoditrichales</taxon>
        <taxon>Ditrichaceae</taxon>
        <taxon>Ceratodon</taxon>
    </lineage>
</organism>
<evidence type="ECO:0000313" key="11">
    <source>
        <dbReference type="EMBL" id="KAG0562095.1"/>
    </source>
</evidence>
<dbReference type="CDD" id="cd15565">
    <property type="entry name" value="PHD2_NSD"/>
    <property type="match status" value="1"/>
</dbReference>
<dbReference type="InterPro" id="IPR055198">
    <property type="entry name" value="NSD_PHD"/>
</dbReference>
<dbReference type="PANTHER" id="PTHR22884">
    <property type="entry name" value="SET DOMAIN PROTEINS"/>
    <property type="match status" value="1"/>
</dbReference>
<dbReference type="GO" id="GO:0032259">
    <property type="term" value="P:methylation"/>
    <property type="evidence" value="ECO:0007669"/>
    <property type="project" value="UniProtKB-KW"/>
</dbReference>
<keyword evidence="4" id="KW-0489">Methyltransferase</keyword>
<evidence type="ECO:0000256" key="5">
    <source>
        <dbReference type="ARBA" id="ARBA00022679"/>
    </source>
</evidence>
<evidence type="ECO:0000259" key="10">
    <source>
        <dbReference type="PROSITE" id="PS51215"/>
    </source>
</evidence>
<keyword evidence="6" id="KW-0949">S-adenosyl-L-methionine</keyword>
<evidence type="ECO:0000313" key="12">
    <source>
        <dbReference type="Proteomes" id="UP000822688"/>
    </source>
</evidence>
<dbReference type="FunFam" id="2.170.270.10:FF:000043">
    <property type="entry name" value="Histone-lysine N-methyltransferase"/>
    <property type="match status" value="1"/>
</dbReference>
<dbReference type="Proteomes" id="UP000822688">
    <property type="component" value="Chromosome 9"/>
</dbReference>
<dbReference type="SMART" id="SM00570">
    <property type="entry name" value="AWS"/>
    <property type="match status" value="1"/>
</dbReference>
<dbReference type="InterPro" id="IPR001214">
    <property type="entry name" value="SET_dom"/>
</dbReference>
<evidence type="ECO:0000256" key="4">
    <source>
        <dbReference type="ARBA" id="ARBA00022603"/>
    </source>
</evidence>
<dbReference type="GO" id="GO:0042054">
    <property type="term" value="F:histone methyltransferase activity"/>
    <property type="evidence" value="ECO:0007669"/>
    <property type="project" value="InterPro"/>
</dbReference>
<evidence type="ECO:0000259" key="9">
    <source>
        <dbReference type="PROSITE" id="PS50868"/>
    </source>
</evidence>
<feature type="domain" description="SET" evidence="8">
    <location>
        <begin position="662"/>
        <end position="780"/>
    </location>
</feature>
<reference evidence="11" key="1">
    <citation type="submission" date="2020-06" db="EMBL/GenBank/DDBJ databases">
        <title>WGS assembly of Ceratodon purpureus strain R40.</title>
        <authorList>
            <person name="Carey S.B."/>
            <person name="Jenkins J."/>
            <person name="Shu S."/>
            <person name="Lovell J.T."/>
            <person name="Sreedasyam A."/>
            <person name="Maumus F."/>
            <person name="Tiley G.P."/>
            <person name="Fernandez-Pozo N."/>
            <person name="Barry K."/>
            <person name="Chen C."/>
            <person name="Wang M."/>
            <person name="Lipzen A."/>
            <person name="Daum C."/>
            <person name="Saski C.A."/>
            <person name="Payton A.C."/>
            <person name="Mcbreen J.C."/>
            <person name="Conrad R.E."/>
            <person name="Kollar L.M."/>
            <person name="Olsson S."/>
            <person name="Huttunen S."/>
            <person name="Landis J.B."/>
            <person name="Wickett N.J."/>
            <person name="Johnson M.G."/>
            <person name="Rensing S.A."/>
            <person name="Grimwood J."/>
            <person name="Schmutz J."/>
            <person name="Mcdaniel S.F."/>
        </authorList>
    </citation>
    <scope>NUCLEOTIDE SEQUENCE</scope>
    <source>
        <strain evidence="11">R40</strain>
    </source>
</reference>
<accession>A0A8T0GUL3</accession>
<dbReference type="InterPro" id="IPR006560">
    <property type="entry name" value="AWS_dom"/>
</dbReference>
<dbReference type="Pfam" id="PF22908">
    <property type="entry name" value="PHD_NSD"/>
    <property type="match status" value="1"/>
</dbReference>
<dbReference type="Gene3D" id="2.170.270.10">
    <property type="entry name" value="SET domain"/>
    <property type="match status" value="1"/>
</dbReference>
<dbReference type="InterPro" id="IPR003616">
    <property type="entry name" value="Post-SET_dom"/>
</dbReference>
<keyword evidence="3" id="KW-0158">Chromosome</keyword>
<dbReference type="PROSITE" id="PS50868">
    <property type="entry name" value="POST_SET"/>
    <property type="match status" value="1"/>
</dbReference>
<evidence type="ECO:0000256" key="6">
    <source>
        <dbReference type="ARBA" id="ARBA00022691"/>
    </source>
</evidence>
<dbReference type="SUPFAM" id="SSF82199">
    <property type="entry name" value="SET domain"/>
    <property type="match status" value="1"/>
</dbReference>
<dbReference type="SMART" id="SM00317">
    <property type="entry name" value="SET"/>
    <property type="match status" value="1"/>
</dbReference>
<dbReference type="GO" id="GO:0005694">
    <property type="term" value="C:chromosome"/>
    <property type="evidence" value="ECO:0007669"/>
    <property type="project" value="UniProtKB-SubCell"/>
</dbReference>
<dbReference type="EMBL" id="CM026430">
    <property type="protein sequence ID" value="KAG0562095.1"/>
    <property type="molecule type" value="Genomic_DNA"/>
</dbReference>
<dbReference type="InterPro" id="IPR046341">
    <property type="entry name" value="SET_dom_sf"/>
</dbReference>
<keyword evidence="7" id="KW-0539">Nucleus</keyword>
<dbReference type="InterPro" id="IPR013083">
    <property type="entry name" value="Znf_RING/FYVE/PHD"/>
</dbReference>
<protein>
    <submittedName>
        <fullName evidence="11">Uncharacterized protein</fullName>
    </submittedName>
</protein>
<evidence type="ECO:0000256" key="7">
    <source>
        <dbReference type="ARBA" id="ARBA00023242"/>
    </source>
</evidence>
<evidence type="ECO:0000256" key="1">
    <source>
        <dbReference type="ARBA" id="ARBA00004123"/>
    </source>
</evidence>
<comment type="subcellular location">
    <subcellularLocation>
        <location evidence="2">Chromosome</location>
    </subcellularLocation>
    <subcellularLocation>
        <location evidence="1">Nucleus</location>
    </subcellularLocation>
</comment>
<evidence type="ECO:0000256" key="2">
    <source>
        <dbReference type="ARBA" id="ARBA00004286"/>
    </source>
</evidence>
<sequence length="830" mass="93060">MVSNLSRQFMIYETSLKKLAEKQAMNERGFKNATLTELDRSPLQGCVERQASFARPNSVDSENRLTAMCSDGNTKSTDDSSSVLRQNVASKLLERNATPVEFDERQEASEHWVPIETAPASVHCLSTTATDLVYERESCVTSRESHHFHDQLLEPEASHYKAGEEDGSPIDSITGKDMCVEKRLHTDKVVWQSIEAQGGSPVRLSKAQRISIQDELRRVAASSGQKARLLEGDTADLACAIVDVQIEERMELPLRPNTLMCHVIPDSYVIRVSHEETSSEYSDPLEYDSDNNALECAEREAAGNSSVSAFEDEGCDELQATFINEHFRKQARAHNQNPVCVELEPLPSIITSKIDTQNQTSTVCEDLLASNGILRINSKQRCTNMMSVKGAKTGGNSPNLQVYKSEVQIEGRRDGKRKRSEEVILKNGTKATKLEAGLASSIFPSNYVGVCFGCKGSLTSEEKVDCSRNDCGRLYHLNCAIGLSDASWSYEGKLVCPQHVCYACGKGRGARLWRCQNCPLATHENCIPCPEVTTLFHKRPGWAICWRHAPDVDFKLKTPTWDCQDIFRHLPVPDIPQDFSLSPEFIKEVMENEKEPPPYFFIRRNLFLIKKKRDDADDGVGCSCKSQDVCGEDCECRTQSMSCSKDCKCSDKCSNKPFRKDKRLKVCKTAHCGWGAFAAEAIKKDEFVIEYTGEVINDAMCEKRLWEMKGRRSICNFYMCEIAKDFIIDATRKGNASRYLNHSCLPNCRLEKWRVDGETRVGVFAGRNIAAGEELNYDYKYVEFGPNVTCRCGAPNCRGAIGERFNSNRKSNAVSFPIKWGSQHKRSSLA</sequence>
<dbReference type="PROSITE" id="PS50280">
    <property type="entry name" value="SET"/>
    <property type="match status" value="1"/>
</dbReference>
<dbReference type="PROSITE" id="PS51215">
    <property type="entry name" value="AWS"/>
    <property type="match status" value="1"/>
</dbReference>
<dbReference type="GO" id="GO:0005634">
    <property type="term" value="C:nucleus"/>
    <property type="evidence" value="ECO:0007669"/>
    <property type="project" value="UniProtKB-SubCell"/>
</dbReference>
<dbReference type="Gene3D" id="3.30.40.10">
    <property type="entry name" value="Zinc/RING finger domain, C3HC4 (zinc finger)"/>
    <property type="match status" value="1"/>
</dbReference>
<feature type="domain" description="Post-SET" evidence="9">
    <location>
        <begin position="786"/>
        <end position="802"/>
    </location>
</feature>
<dbReference type="Pfam" id="PF00856">
    <property type="entry name" value="SET"/>
    <property type="match status" value="1"/>
</dbReference>
<dbReference type="InterPro" id="IPR025787">
    <property type="entry name" value="Hist-Lys_N-MeTrfase_SET2_plant"/>
</dbReference>
<comment type="caution">
    <text evidence="11">The sequence shown here is derived from an EMBL/GenBank/DDBJ whole genome shotgun (WGS) entry which is preliminary data.</text>
</comment>
<evidence type="ECO:0000256" key="3">
    <source>
        <dbReference type="ARBA" id="ARBA00022454"/>
    </source>
</evidence>
<dbReference type="PROSITE" id="PS51578">
    <property type="entry name" value="SAM_MT43_SET2_2"/>
    <property type="match status" value="1"/>
</dbReference>
<keyword evidence="12" id="KW-1185">Reference proteome</keyword>
<gene>
    <name evidence="11" type="ORF">KC19_9G117900</name>
</gene>
<proteinExistence type="predicted"/>
<evidence type="ECO:0000259" key="8">
    <source>
        <dbReference type="PROSITE" id="PS50280"/>
    </source>
</evidence>
<keyword evidence="5" id="KW-0808">Transferase</keyword>
<dbReference type="InterPro" id="IPR050777">
    <property type="entry name" value="SET2_Histone-Lys_MeTrsfase"/>
</dbReference>
<dbReference type="AlphaFoldDB" id="A0A8T0GUL3"/>
<name>A0A8T0GUL3_CERPU</name>